<comment type="caution">
    <text evidence="1">The sequence shown here is derived from an EMBL/GenBank/DDBJ whole genome shotgun (WGS) entry which is preliminary data.</text>
</comment>
<dbReference type="AlphaFoldDB" id="A0A0F9KXT4"/>
<protein>
    <recommendedName>
        <fullName evidence="2">Phage protein</fullName>
    </recommendedName>
</protein>
<accession>A0A0F9KXT4</accession>
<sequence length="92" mass="10070">MKPIQIPGNTVTVKDVEGCITAENYIKSGKKMTVCHLTLQDGFEVIGVAGCVDPDNYDIVIGNKIAREKALDKVWQHLGSILQNTLAIMEIN</sequence>
<dbReference type="InterPro" id="IPR025915">
    <property type="entry name" value="Phage_gp49_66"/>
</dbReference>
<gene>
    <name evidence="1" type="ORF">LCGC14_1347960</name>
</gene>
<dbReference type="Pfam" id="PF13876">
    <property type="entry name" value="Phage_gp49_66"/>
    <property type="match status" value="1"/>
</dbReference>
<name>A0A0F9KXT4_9ZZZZ</name>
<proteinExistence type="predicted"/>
<evidence type="ECO:0000313" key="1">
    <source>
        <dbReference type="EMBL" id="KKM79631.1"/>
    </source>
</evidence>
<dbReference type="EMBL" id="LAZR01008307">
    <property type="protein sequence ID" value="KKM79631.1"/>
    <property type="molecule type" value="Genomic_DNA"/>
</dbReference>
<organism evidence="1">
    <name type="scientific">marine sediment metagenome</name>
    <dbReference type="NCBI Taxonomy" id="412755"/>
    <lineage>
        <taxon>unclassified sequences</taxon>
        <taxon>metagenomes</taxon>
        <taxon>ecological metagenomes</taxon>
    </lineage>
</organism>
<evidence type="ECO:0008006" key="2">
    <source>
        <dbReference type="Google" id="ProtNLM"/>
    </source>
</evidence>
<reference evidence="1" key="1">
    <citation type="journal article" date="2015" name="Nature">
        <title>Complex archaea that bridge the gap between prokaryotes and eukaryotes.</title>
        <authorList>
            <person name="Spang A."/>
            <person name="Saw J.H."/>
            <person name="Jorgensen S.L."/>
            <person name="Zaremba-Niedzwiedzka K."/>
            <person name="Martijn J."/>
            <person name="Lind A.E."/>
            <person name="van Eijk R."/>
            <person name="Schleper C."/>
            <person name="Guy L."/>
            <person name="Ettema T.J."/>
        </authorList>
    </citation>
    <scope>NUCLEOTIDE SEQUENCE</scope>
</reference>